<dbReference type="GO" id="GO:0035615">
    <property type="term" value="F:clathrin adaptor activity"/>
    <property type="evidence" value="ECO:0007669"/>
    <property type="project" value="TreeGrafter"/>
</dbReference>
<dbReference type="AlphaFoldDB" id="A0A444UXW5"/>
<dbReference type="GO" id="GO:0080025">
    <property type="term" value="F:phosphatidylinositol-3,5-bisphosphate binding"/>
    <property type="evidence" value="ECO:0007669"/>
    <property type="project" value="TreeGrafter"/>
</dbReference>
<evidence type="ECO:0000256" key="8">
    <source>
        <dbReference type="SAM" id="MobiDB-lite"/>
    </source>
</evidence>
<dbReference type="Proteomes" id="UP000289886">
    <property type="component" value="Unassembled WGS sequence"/>
</dbReference>
<accession>A0A444UXW5</accession>
<dbReference type="GO" id="GO:0048268">
    <property type="term" value="P:clathrin coat assembly"/>
    <property type="evidence" value="ECO:0007669"/>
    <property type="project" value="TreeGrafter"/>
</dbReference>
<name>A0A444UXW5_ACIRT</name>
<dbReference type="Pfam" id="PF01608">
    <property type="entry name" value="I_LWEQ"/>
    <property type="match status" value="1"/>
</dbReference>
<dbReference type="InterPro" id="IPR011417">
    <property type="entry name" value="ANTH_dom"/>
</dbReference>
<evidence type="ECO:0000256" key="2">
    <source>
        <dbReference type="ARBA" id="ARBA00010135"/>
    </source>
</evidence>
<evidence type="ECO:0000313" key="11">
    <source>
        <dbReference type="Proteomes" id="UP000289886"/>
    </source>
</evidence>
<sequence length="945" mass="106437">MSEQAVMRYAENQTKHLHMLFFKGHLHDKYGQLVAIYSSLLINKMNFHAKTSSGQCRLSPMIQVIQDCSHLYHYIVKLLFKLHACLPVETLQGHRERFHDQFHSLKNFFNRARDMLYFKRLIQIPKLPDSPPNFLRASALAEHVKPVVVMSDEVPDDEEPEALIEVTSAPQTQQQNVVDMFDQAFGPPSNGFDDRDVQIDNLKREVEMLRAELERIKSEAQRYITQLKSQINSLEAELEEQRTQKQKALVENEQLRMELESLRRQRAEGESQLGQVLEAEKRAQATEQRYNKLKDKHNDLVSSHAELLRKSADTSKMLSATQQSQEEVARTKQQLAFEVEQVKQASEMKIEEQNVQLERLRRELEASRAELSHIQSTLQSSEQSGQKLSSMLGGLQEEEGVLRKKLAQQEAELCSLKSEVQQSQSSLQQEKERSSRELGELQGRLREKSSQEDLLQQKLLDEQFRLLQGTVAEAENIIQDAVARLDDPLHIRCTSSPDYLIFRAEATLGSIDSVQRGHAEYLKNMGGNRAHSPHLILEHFCRQRCNTTINQYMEGGCNGNAVRTFLYELWFLDAGSLVRPLTQFAHLTADTIVNGSATAHLAPTDHADKLTDSCRDCGNVSLQFLKDMKSKQSLARASPAAIKLIIEKILQLGKDLRPKSMDFNQEELGDMVDKEMAATSAAIEEAVRRIEEMMNQARKDSSGVKLEVNERSVGGDCVKALCDGGAATQKEFYAKNSRWTEGLISASKAVGWGATQMVESADKVVLHTGKYEELIVCSHEIAASTAQLVAASKVKADLHSKKLTKLQQASRHVNDMAANVVASTKSGQEQIEDKDTMDFSGMSLIKLRKEEMESQVKVLELETQLQGERMRLGDLRKKHYELAGGCDFSPEEAVLVKEAPASLMANKPSILKKPPLAQKPTMPPKNNSQVMQIDSPCLIIEQTGA</sequence>
<dbReference type="GO" id="GO:0051015">
    <property type="term" value="F:actin filament binding"/>
    <property type="evidence" value="ECO:0007669"/>
    <property type="project" value="TreeGrafter"/>
</dbReference>
<proteinExistence type="inferred from homology"/>
<keyword evidence="11" id="KW-1185">Reference proteome</keyword>
<feature type="region of interest" description="Disordered" evidence="8">
    <location>
        <begin position="912"/>
        <end position="933"/>
    </location>
</feature>
<dbReference type="InterPro" id="IPR030224">
    <property type="entry name" value="Sla2_fam"/>
</dbReference>
<feature type="region of interest" description="Disordered" evidence="8">
    <location>
        <begin position="424"/>
        <end position="449"/>
    </location>
</feature>
<feature type="domain" description="I/LWEQ" evidence="9">
    <location>
        <begin position="660"/>
        <end position="883"/>
    </location>
</feature>
<evidence type="ECO:0000313" key="10">
    <source>
        <dbReference type="EMBL" id="RXM93025.1"/>
    </source>
</evidence>
<dbReference type="PROSITE" id="PS50945">
    <property type="entry name" value="I_LWEQ"/>
    <property type="match status" value="1"/>
</dbReference>
<comment type="similarity">
    <text evidence="2">Belongs to the SLA2 family.</text>
</comment>
<feature type="coiled-coil region" evidence="7">
    <location>
        <begin position="343"/>
        <end position="377"/>
    </location>
</feature>
<evidence type="ECO:0000256" key="7">
    <source>
        <dbReference type="SAM" id="Coils"/>
    </source>
</evidence>
<gene>
    <name evidence="10" type="ORF">EOD39_19517</name>
</gene>
<dbReference type="EMBL" id="SCEB01005280">
    <property type="protein sequence ID" value="RXM93025.1"/>
    <property type="molecule type" value="Genomic_DNA"/>
</dbReference>
<dbReference type="Pfam" id="PF16515">
    <property type="entry name" value="HIP1_clath_bdg"/>
    <property type="match status" value="1"/>
</dbReference>
<comment type="subcellular location">
    <subcellularLocation>
        <location evidence="1">Cytoplasm</location>
    </subcellularLocation>
</comment>
<dbReference type="InterPro" id="IPR035964">
    <property type="entry name" value="I/LWEQ_dom_sf"/>
</dbReference>
<dbReference type="GO" id="GO:0043325">
    <property type="term" value="F:phosphatidylinositol-3,4-bisphosphate binding"/>
    <property type="evidence" value="ECO:0007669"/>
    <property type="project" value="TreeGrafter"/>
</dbReference>
<dbReference type="SMART" id="SM00307">
    <property type="entry name" value="ILWEQ"/>
    <property type="match status" value="1"/>
</dbReference>
<dbReference type="GO" id="GO:0007015">
    <property type="term" value="P:actin filament organization"/>
    <property type="evidence" value="ECO:0007669"/>
    <property type="project" value="TreeGrafter"/>
</dbReference>
<dbReference type="Gene3D" id="1.20.1410.10">
    <property type="entry name" value="I/LWEQ domain"/>
    <property type="match status" value="2"/>
</dbReference>
<feature type="coiled-coil region" evidence="7">
    <location>
        <begin position="842"/>
        <end position="878"/>
    </location>
</feature>
<dbReference type="GO" id="GO:0030864">
    <property type="term" value="C:cortical actin cytoskeleton"/>
    <property type="evidence" value="ECO:0007669"/>
    <property type="project" value="TreeGrafter"/>
</dbReference>
<evidence type="ECO:0000256" key="1">
    <source>
        <dbReference type="ARBA" id="ARBA00004496"/>
    </source>
</evidence>
<dbReference type="FunFam" id="1.20.5.1700:FF:000002">
    <property type="entry name" value="Huntingtin interacting protein 1"/>
    <property type="match status" value="1"/>
</dbReference>
<dbReference type="SUPFAM" id="SSF109885">
    <property type="entry name" value="I/LWEQ domain"/>
    <property type="match status" value="1"/>
</dbReference>
<dbReference type="Gene3D" id="1.20.5.1700">
    <property type="match status" value="1"/>
</dbReference>
<evidence type="ECO:0000256" key="5">
    <source>
        <dbReference type="ARBA" id="ARBA00023054"/>
    </source>
</evidence>
<keyword evidence="3" id="KW-0963">Cytoplasm</keyword>
<evidence type="ECO:0000256" key="3">
    <source>
        <dbReference type="ARBA" id="ARBA00022490"/>
    </source>
</evidence>
<evidence type="ECO:0000259" key="9">
    <source>
        <dbReference type="PROSITE" id="PS50945"/>
    </source>
</evidence>
<keyword evidence="5 7" id="KW-0175">Coiled coil</keyword>
<organism evidence="10 11">
    <name type="scientific">Acipenser ruthenus</name>
    <name type="common">Sterlet sturgeon</name>
    <dbReference type="NCBI Taxonomy" id="7906"/>
    <lineage>
        <taxon>Eukaryota</taxon>
        <taxon>Metazoa</taxon>
        <taxon>Chordata</taxon>
        <taxon>Craniata</taxon>
        <taxon>Vertebrata</taxon>
        <taxon>Euteleostomi</taxon>
        <taxon>Actinopterygii</taxon>
        <taxon>Chondrostei</taxon>
        <taxon>Acipenseriformes</taxon>
        <taxon>Acipenseridae</taxon>
        <taxon>Acipenser</taxon>
    </lineage>
</organism>
<feature type="coiled-coil region" evidence="7">
    <location>
        <begin position="192"/>
        <end position="303"/>
    </location>
</feature>
<feature type="compositionally biased region" description="Basic and acidic residues" evidence="8">
    <location>
        <begin position="429"/>
        <end position="449"/>
    </location>
</feature>
<dbReference type="GO" id="GO:0030136">
    <property type="term" value="C:clathrin-coated vesicle"/>
    <property type="evidence" value="ECO:0007669"/>
    <property type="project" value="TreeGrafter"/>
</dbReference>
<evidence type="ECO:0000256" key="4">
    <source>
        <dbReference type="ARBA" id="ARBA00022583"/>
    </source>
</evidence>
<dbReference type="GO" id="GO:0006897">
    <property type="term" value="P:endocytosis"/>
    <property type="evidence" value="ECO:0007669"/>
    <property type="project" value="UniProtKB-KW"/>
</dbReference>
<dbReference type="InterPro" id="IPR032422">
    <property type="entry name" value="HIP1_clath-bd"/>
</dbReference>
<evidence type="ECO:0000256" key="6">
    <source>
        <dbReference type="ARBA" id="ARBA00023203"/>
    </source>
</evidence>
<dbReference type="InterPro" id="IPR002558">
    <property type="entry name" value="ILWEQ_dom"/>
</dbReference>
<keyword evidence="4" id="KW-0254">Endocytosis</keyword>
<protein>
    <submittedName>
        <fullName evidence="10">Huntingtin-interacting protein 1-related protein</fullName>
    </submittedName>
</protein>
<keyword evidence="6" id="KW-0009">Actin-binding</keyword>
<dbReference type="GO" id="GO:0032051">
    <property type="term" value="F:clathrin light chain binding"/>
    <property type="evidence" value="ECO:0007669"/>
    <property type="project" value="TreeGrafter"/>
</dbReference>
<dbReference type="PANTHER" id="PTHR10407:SF10">
    <property type="entry name" value="HUNTINGTIN-INTERACTING PROTEIN 1-RELATED PROTEIN"/>
    <property type="match status" value="1"/>
</dbReference>
<dbReference type="PANTHER" id="PTHR10407">
    <property type="entry name" value="HUNTINGTIN INTERACTING PROTEIN 1"/>
    <property type="match status" value="1"/>
</dbReference>
<reference evidence="10 11" key="1">
    <citation type="submission" date="2019-01" db="EMBL/GenBank/DDBJ databases">
        <title>Draft Genome and Complete Hox-Cluster Characterization of the Sterlet Sturgeon (Acipenser ruthenus).</title>
        <authorList>
            <person name="Wei Q."/>
        </authorList>
    </citation>
    <scope>NUCLEOTIDE SEQUENCE [LARGE SCALE GENOMIC DNA]</scope>
    <source>
        <strain evidence="10">WHYD16114868_AA</strain>
        <tissue evidence="10">Blood</tissue>
    </source>
</reference>
<comment type="caution">
    <text evidence="10">The sequence shown here is derived from an EMBL/GenBank/DDBJ whole genome shotgun (WGS) entry which is preliminary data.</text>
</comment>
<dbReference type="Pfam" id="PF07651">
    <property type="entry name" value="ANTH"/>
    <property type="match status" value="1"/>
</dbReference>
<dbReference type="Gene3D" id="6.10.250.920">
    <property type="match status" value="1"/>
</dbReference>